<dbReference type="NCBIfam" id="TIGR00644">
    <property type="entry name" value="recJ"/>
    <property type="match status" value="1"/>
</dbReference>
<evidence type="ECO:0000313" key="10">
    <source>
        <dbReference type="Proteomes" id="UP000182427"/>
    </source>
</evidence>
<dbReference type="InterPro" id="IPR038763">
    <property type="entry name" value="DHH_sf"/>
</dbReference>
<dbReference type="PANTHER" id="PTHR30255">
    <property type="entry name" value="SINGLE-STRANDED-DNA-SPECIFIC EXONUCLEASE RECJ"/>
    <property type="match status" value="1"/>
</dbReference>
<evidence type="ECO:0000256" key="1">
    <source>
        <dbReference type="ARBA" id="ARBA00005915"/>
    </source>
</evidence>
<evidence type="ECO:0000256" key="3">
    <source>
        <dbReference type="ARBA" id="ARBA00022722"/>
    </source>
</evidence>
<evidence type="ECO:0000313" key="9">
    <source>
        <dbReference type="EMBL" id="SDF24508.1"/>
    </source>
</evidence>
<dbReference type="Pfam" id="PF01368">
    <property type="entry name" value="DHH"/>
    <property type="match status" value="1"/>
</dbReference>
<dbReference type="OrthoDB" id="9809852at2"/>
<name>A0A1G7JHW5_9BACT</name>
<dbReference type="SUPFAM" id="SSF64182">
    <property type="entry name" value="DHH phosphoesterases"/>
    <property type="match status" value="1"/>
</dbReference>
<keyword evidence="10" id="KW-1185">Reference proteome</keyword>
<keyword evidence="5 9" id="KW-0269">Exonuclease</keyword>
<accession>A0A1G7JHW5</accession>
<proteinExistence type="inferred from homology"/>
<evidence type="ECO:0000256" key="5">
    <source>
        <dbReference type="ARBA" id="ARBA00022839"/>
    </source>
</evidence>
<organism evidence="9 10">
    <name type="scientific">Terriglobus roseus</name>
    <dbReference type="NCBI Taxonomy" id="392734"/>
    <lineage>
        <taxon>Bacteria</taxon>
        <taxon>Pseudomonadati</taxon>
        <taxon>Acidobacteriota</taxon>
        <taxon>Terriglobia</taxon>
        <taxon>Terriglobales</taxon>
        <taxon>Acidobacteriaceae</taxon>
        <taxon>Terriglobus</taxon>
    </lineage>
</organism>
<gene>
    <name evidence="9" type="ORF">SAMN05444167_1826</name>
</gene>
<sequence length="624" mass="68021">MPESEEEIATARNARWVLPDEPGVEAHGLAVALEQPLWFAQTLVSRGIETPADARRFLVPDIAALHDPMLLCGMKEAVVRVLQAVAKREPILIYGDYDVDGTTATVLLKTAIDRITPAGGPSLVRYHIPHRIREGYGIQSSVLAEAATQGIRLVISVDTGIRAFAAAEESKRLGLDLIVTDHHLPDGMQGIPEAVAVINPNQPGCDYPYKELCGAAVAFKLAHALLHAATKPATDPNAYRAVDFLALWDKLLPSLLKLVAIATIADSVPLTGENRVIVALGLRALRDQRQSGLRALFDLAGVVADEERGPSATDIAFRVAPRINAAGRMDVAADVVRMFLARTPEEGAALAAKLHQLNEDRRNVEASVLATLETQMEALRADEPALSNMGCLVLDGEGWHRGVIGILASRVVERMRRPALVIAHEDGQAHGSGRSVSGFHLLDAITAAHSEEEPLLFDRFGGHAHAVGFSLPSDRVPLLRERLSAYSTGKLSSAMLQERIAIDAELPSAELNPDLIKKLHLLEPFGQGNREPLFLSRDCQVEEAPKTLKERHIKLRIRISPESTVDCLGWSREIVWPEKIAEMGIMSGSRIDVVYRVRENRHPQFGGVEMELCDLRLTSPTTTN</sequence>
<dbReference type="Pfam" id="PF17768">
    <property type="entry name" value="RecJ_OB"/>
    <property type="match status" value="1"/>
</dbReference>
<dbReference type="Gene3D" id="3.10.310.30">
    <property type="match status" value="1"/>
</dbReference>
<protein>
    <recommendedName>
        <fullName evidence="2">Single-stranded-DNA-specific exonuclease RecJ</fullName>
    </recommendedName>
</protein>
<evidence type="ECO:0000256" key="4">
    <source>
        <dbReference type="ARBA" id="ARBA00022801"/>
    </source>
</evidence>
<feature type="domain" description="RecJ OB" evidence="8">
    <location>
        <begin position="502"/>
        <end position="607"/>
    </location>
</feature>
<keyword evidence="3" id="KW-0540">Nuclease</keyword>
<dbReference type="InterPro" id="IPR004610">
    <property type="entry name" value="RecJ"/>
</dbReference>
<evidence type="ECO:0000259" key="7">
    <source>
        <dbReference type="Pfam" id="PF02272"/>
    </source>
</evidence>
<feature type="domain" description="DDH" evidence="6">
    <location>
        <begin position="91"/>
        <end position="227"/>
    </location>
</feature>
<dbReference type="GO" id="GO:0008409">
    <property type="term" value="F:5'-3' exonuclease activity"/>
    <property type="evidence" value="ECO:0007669"/>
    <property type="project" value="InterPro"/>
</dbReference>
<dbReference type="InterPro" id="IPR003156">
    <property type="entry name" value="DHHA1_dom"/>
</dbReference>
<evidence type="ECO:0000259" key="6">
    <source>
        <dbReference type="Pfam" id="PF01368"/>
    </source>
</evidence>
<dbReference type="GO" id="GO:0006310">
    <property type="term" value="P:DNA recombination"/>
    <property type="evidence" value="ECO:0007669"/>
    <property type="project" value="InterPro"/>
</dbReference>
<evidence type="ECO:0000259" key="8">
    <source>
        <dbReference type="Pfam" id="PF17768"/>
    </source>
</evidence>
<dbReference type="PANTHER" id="PTHR30255:SF2">
    <property type="entry name" value="SINGLE-STRANDED-DNA-SPECIFIC EXONUCLEASE RECJ"/>
    <property type="match status" value="1"/>
</dbReference>
<comment type="similarity">
    <text evidence="1">Belongs to the RecJ family.</text>
</comment>
<feature type="domain" description="DHHA1" evidence="7">
    <location>
        <begin position="390"/>
        <end position="485"/>
    </location>
</feature>
<dbReference type="RefSeq" id="WP_083344853.1">
    <property type="nucleotide sequence ID" value="NZ_LT629690.1"/>
</dbReference>
<dbReference type="Gene3D" id="3.90.1640.30">
    <property type="match status" value="1"/>
</dbReference>
<dbReference type="InterPro" id="IPR051673">
    <property type="entry name" value="SSDNA_exonuclease_RecJ"/>
</dbReference>
<dbReference type="InterPro" id="IPR001667">
    <property type="entry name" value="DDH_dom"/>
</dbReference>
<dbReference type="AlphaFoldDB" id="A0A1G7JHW5"/>
<dbReference type="EMBL" id="LT629690">
    <property type="protein sequence ID" value="SDF24508.1"/>
    <property type="molecule type" value="Genomic_DNA"/>
</dbReference>
<dbReference type="GO" id="GO:0006281">
    <property type="term" value="P:DNA repair"/>
    <property type="evidence" value="ECO:0007669"/>
    <property type="project" value="InterPro"/>
</dbReference>
<evidence type="ECO:0000256" key="2">
    <source>
        <dbReference type="ARBA" id="ARBA00019841"/>
    </source>
</evidence>
<dbReference type="GO" id="GO:0003676">
    <property type="term" value="F:nucleic acid binding"/>
    <property type="evidence" value="ECO:0007669"/>
    <property type="project" value="InterPro"/>
</dbReference>
<dbReference type="Pfam" id="PF02272">
    <property type="entry name" value="DHHA1"/>
    <property type="match status" value="1"/>
</dbReference>
<dbReference type="InterPro" id="IPR041122">
    <property type="entry name" value="RecJ_OB"/>
</dbReference>
<dbReference type="Proteomes" id="UP000182427">
    <property type="component" value="Chromosome I"/>
</dbReference>
<keyword evidence="4" id="KW-0378">Hydrolase</keyword>
<reference evidence="10" key="1">
    <citation type="submission" date="2016-10" db="EMBL/GenBank/DDBJ databases">
        <authorList>
            <person name="Varghese N."/>
            <person name="Submissions S."/>
        </authorList>
    </citation>
    <scope>NUCLEOTIDE SEQUENCE [LARGE SCALE GENOMIC DNA]</scope>
    <source>
        <strain evidence="10">GAS232</strain>
    </source>
</reference>